<reference evidence="2" key="2">
    <citation type="submission" date="2020-05" db="UniProtKB">
        <authorList>
            <consortium name="EnsemblMetazoa"/>
        </authorList>
    </citation>
    <scope>IDENTIFICATION</scope>
    <source>
        <strain evidence="2">FAR1</strain>
    </source>
</reference>
<evidence type="ECO:0000256" key="1">
    <source>
        <dbReference type="SAM" id="Phobius"/>
    </source>
</evidence>
<reference evidence="3" key="1">
    <citation type="submission" date="2014-01" db="EMBL/GenBank/DDBJ databases">
        <title>The Genome Sequence of Anopheles farauti FAR1 (V2).</title>
        <authorList>
            <consortium name="The Broad Institute Genomics Platform"/>
            <person name="Neafsey D.E."/>
            <person name="Besansky N."/>
            <person name="Howell P."/>
            <person name="Walton C."/>
            <person name="Young S.K."/>
            <person name="Zeng Q."/>
            <person name="Gargeya S."/>
            <person name="Fitzgerald M."/>
            <person name="Haas B."/>
            <person name="Abouelleil A."/>
            <person name="Allen A.W."/>
            <person name="Alvarado L."/>
            <person name="Arachchi H.M."/>
            <person name="Berlin A.M."/>
            <person name="Chapman S.B."/>
            <person name="Gainer-Dewar J."/>
            <person name="Goldberg J."/>
            <person name="Griggs A."/>
            <person name="Gujja S."/>
            <person name="Hansen M."/>
            <person name="Howarth C."/>
            <person name="Imamovic A."/>
            <person name="Ireland A."/>
            <person name="Larimer J."/>
            <person name="McCowan C."/>
            <person name="Murphy C."/>
            <person name="Pearson M."/>
            <person name="Poon T.W."/>
            <person name="Priest M."/>
            <person name="Roberts A."/>
            <person name="Saif S."/>
            <person name="Shea T."/>
            <person name="Sisk P."/>
            <person name="Sykes S."/>
            <person name="Wortman J."/>
            <person name="Nusbaum C."/>
            <person name="Birren B."/>
        </authorList>
    </citation>
    <scope>NUCLEOTIDE SEQUENCE [LARGE SCALE GENOMIC DNA]</scope>
    <source>
        <strain evidence="3">FAR1</strain>
    </source>
</reference>
<protein>
    <submittedName>
        <fullName evidence="2">Uncharacterized protein</fullName>
    </submittedName>
</protein>
<keyword evidence="3" id="KW-1185">Reference proteome</keyword>
<name>A0A182QZ68_9DIPT</name>
<feature type="transmembrane region" description="Helical" evidence="1">
    <location>
        <begin position="144"/>
        <end position="169"/>
    </location>
</feature>
<dbReference type="EMBL" id="AXCN02000885">
    <property type="status" value="NOT_ANNOTATED_CDS"/>
    <property type="molecule type" value="Genomic_DNA"/>
</dbReference>
<keyword evidence="1" id="KW-0472">Membrane</keyword>
<dbReference type="Proteomes" id="UP000075886">
    <property type="component" value="Unassembled WGS sequence"/>
</dbReference>
<dbReference type="AlphaFoldDB" id="A0A182QZ68"/>
<keyword evidence="1" id="KW-1133">Transmembrane helix</keyword>
<dbReference type="EnsemblMetazoa" id="AFAF019810-RA">
    <property type="protein sequence ID" value="AFAF019810-PA"/>
    <property type="gene ID" value="AFAF019810"/>
</dbReference>
<evidence type="ECO:0000313" key="3">
    <source>
        <dbReference type="Proteomes" id="UP000075886"/>
    </source>
</evidence>
<organism evidence="2 3">
    <name type="scientific">Anopheles farauti</name>
    <dbReference type="NCBI Taxonomy" id="69004"/>
    <lineage>
        <taxon>Eukaryota</taxon>
        <taxon>Metazoa</taxon>
        <taxon>Ecdysozoa</taxon>
        <taxon>Arthropoda</taxon>
        <taxon>Hexapoda</taxon>
        <taxon>Insecta</taxon>
        <taxon>Pterygota</taxon>
        <taxon>Neoptera</taxon>
        <taxon>Endopterygota</taxon>
        <taxon>Diptera</taxon>
        <taxon>Nematocera</taxon>
        <taxon>Culicoidea</taxon>
        <taxon>Culicidae</taxon>
        <taxon>Anophelinae</taxon>
        <taxon>Anopheles</taxon>
    </lineage>
</organism>
<dbReference type="VEuPathDB" id="VectorBase:AFAF019810"/>
<evidence type="ECO:0000313" key="2">
    <source>
        <dbReference type="EnsemblMetazoa" id="AFAF019810-PA"/>
    </source>
</evidence>
<keyword evidence="1" id="KW-0812">Transmembrane</keyword>
<feature type="transmembrane region" description="Helical" evidence="1">
    <location>
        <begin position="255"/>
        <end position="276"/>
    </location>
</feature>
<accession>A0A182QZ68</accession>
<feature type="transmembrane region" description="Helical" evidence="1">
    <location>
        <begin position="119"/>
        <end position="138"/>
    </location>
</feature>
<sequence length="440" mass="46332">MEAKTSVTSFREITRFGNQHFSVRSSVRPSEGPYRPPVHAIGIHLGWGLADDGQERVCHLAHRFESSVYANKLQWVETAPMPVGFKVENKKIITPAGSASFHSAADALEELERHLHTRIRLGGSVLFVFTLLGVPPANNPTLTILAGLVLELPFVPVTLVTLGAAVVTLVTIPSDVALLRFAVDIAVVTDSVLLLPLSTAAVDNEAEGDLLPSFAGVLLTCEELPDEEVVSVTVAAAAFNTAATFSIVFFAESPVLALATLLLLLLLLLLVGSPLIDFGSMLFFTAVELVEEIPAIGDTCGRAAAPLLSDAPGLTAVSGALPFVRLLAVTTPPPLLCCADEEAYVDICPSIPAEWAELETEDVGTLDGVPRKASADGLGMLRMEAFGCRTVILRCRLISVSLGSGASVFCTVWVGPCAAIVDTLVDVGKLIISGGRFTGA</sequence>
<proteinExistence type="predicted"/>